<dbReference type="AlphaFoldDB" id="A0A5B7D9C6"/>
<evidence type="ECO:0000313" key="2">
    <source>
        <dbReference type="Proteomes" id="UP000324222"/>
    </source>
</evidence>
<keyword evidence="2" id="KW-1185">Reference proteome</keyword>
<gene>
    <name evidence="1" type="ORF">E2C01_010662</name>
</gene>
<sequence>MDAVKEQRCLEHAAVMDGGIARITVTGSQISAGIRAREQEAELLYAGDVFAPCRDGDEGA</sequence>
<dbReference type="EMBL" id="VSRR010000622">
    <property type="protein sequence ID" value="MPC17796.1"/>
    <property type="molecule type" value="Genomic_DNA"/>
</dbReference>
<evidence type="ECO:0000313" key="1">
    <source>
        <dbReference type="EMBL" id="MPC17796.1"/>
    </source>
</evidence>
<name>A0A5B7D9C6_PORTR</name>
<organism evidence="1 2">
    <name type="scientific">Portunus trituberculatus</name>
    <name type="common">Swimming crab</name>
    <name type="synonym">Neptunus trituberculatus</name>
    <dbReference type="NCBI Taxonomy" id="210409"/>
    <lineage>
        <taxon>Eukaryota</taxon>
        <taxon>Metazoa</taxon>
        <taxon>Ecdysozoa</taxon>
        <taxon>Arthropoda</taxon>
        <taxon>Crustacea</taxon>
        <taxon>Multicrustacea</taxon>
        <taxon>Malacostraca</taxon>
        <taxon>Eumalacostraca</taxon>
        <taxon>Eucarida</taxon>
        <taxon>Decapoda</taxon>
        <taxon>Pleocyemata</taxon>
        <taxon>Brachyura</taxon>
        <taxon>Eubrachyura</taxon>
        <taxon>Portunoidea</taxon>
        <taxon>Portunidae</taxon>
        <taxon>Portuninae</taxon>
        <taxon>Portunus</taxon>
    </lineage>
</organism>
<proteinExistence type="predicted"/>
<reference evidence="1 2" key="1">
    <citation type="submission" date="2019-05" db="EMBL/GenBank/DDBJ databases">
        <title>Another draft genome of Portunus trituberculatus and its Hox gene families provides insights of decapod evolution.</title>
        <authorList>
            <person name="Jeong J.-H."/>
            <person name="Song I."/>
            <person name="Kim S."/>
            <person name="Choi T."/>
            <person name="Kim D."/>
            <person name="Ryu S."/>
            <person name="Kim W."/>
        </authorList>
    </citation>
    <scope>NUCLEOTIDE SEQUENCE [LARGE SCALE GENOMIC DNA]</scope>
    <source>
        <tissue evidence="1">Muscle</tissue>
    </source>
</reference>
<comment type="caution">
    <text evidence="1">The sequence shown here is derived from an EMBL/GenBank/DDBJ whole genome shotgun (WGS) entry which is preliminary data.</text>
</comment>
<accession>A0A5B7D9C6</accession>
<protein>
    <submittedName>
        <fullName evidence="1">Uncharacterized protein</fullName>
    </submittedName>
</protein>
<dbReference type="Proteomes" id="UP000324222">
    <property type="component" value="Unassembled WGS sequence"/>
</dbReference>